<dbReference type="GO" id="GO:0009073">
    <property type="term" value="P:aromatic amino acid family biosynthetic process"/>
    <property type="evidence" value="ECO:0007669"/>
    <property type="project" value="UniProtKB-KW"/>
</dbReference>
<organism evidence="12 13">
    <name type="scientific">Paralysiella testudinis</name>
    <dbReference type="NCBI Taxonomy" id="2809020"/>
    <lineage>
        <taxon>Bacteria</taxon>
        <taxon>Pseudomonadati</taxon>
        <taxon>Pseudomonadota</taxon>
        <taxon>Betaproteobacteria</taxon>
        <taxon>Neisseriales</taxon>
        <taxon>Neisseriaceae</taxon>
        <taxon>Paralysiella</taxon>
    </lineage>
</organism>
<dbReference type="Pfam" id="PF18317">
    <property type="entry name" value="SDH_C"/>
    <property type="match status" value="1"/>
</dbReference>
<dbReference type="Gene3D" id="3.40.50.10860">
    <property type="entry name" value="Leucine Dehydrogenase, chain A, domain 1"/>
    <property type="match status" value="1"/>
</dbReference>
<feature type="active site" description="Proton acceptor" evidence="8">
    <location>
        <position position="65"/>
    </location>
</feature>
<keyword evidence="5 8" id="KW-0560">Oxidoreductase</keyword>
<evidence type="ECO:0000256" key="5">
    <source>
        <dbReference type="ARBA" id="ARBA00023002"/>
    </source>
</evidence>
<evidence type="ECO:0000256" key="7">
    <source>
        <dbReference type="ARBA" id="ARBA00049442"/>
    </source>
</evidence>
<dbReference type="RefSeq" id="WP_230338992.1">
    <property type="nucleotide sequence ID" value="NZ_CP069798.1"/>
</dbReference>
<reference evidence="12" key="1">
    <citation type="submission" date="2021-02" db="EMBL/GenBank/DDBJ databases">
        <title>Neisseriaceae sp. 26B isolated from the cloaca of a Common Toad-headed Turtle (Mesoclemmys nasuta).</title>
        <authorList>
            <person name="Spergser J."/>
            <person name="Busse H.-J."/>
        </authorList>
    </citation>
    <scope>NUCLEOTIDE SEQUENCE</scope>
    <source>
        <strain evidence="12">26B</strain>
    </source>
</reference>
<keyword evidence="4 8" id="KW-0521">NADP</keyword>
<dbReference type="SUPFAM" id="SSF53223">
    <property type="entry name" value="Aminoacid dehydrogenase-like, N-terminal domain"/>
    <property type="match status" value="1"/>
</dbReference>
<keyword evidence="3 8" id="KW-0028">Amino-acid biosynthesis</keyword>
<dbReference type="Proteomes" id="UP000653156">
    <property type="component" value="Chromosome"/>
</dbReference>
<comment type="similarity">
    <text evidence="8">Belongs to the shikimate dehydrogenase family.</text>
</comment>
<dbReference type="InterPro" id="IPR006151">
    <property type="entry name" value="Shikm_DH/Glu-tRNA_Rdtase"/>
</dbReference>
<comment type="catalytic activity">
    <reaction evidence="7 8">
        <text>shikimate + NADP(+) = 3-dehydroshikimate + NADPH + H(+)</text>
        <dbReference type="Rhea" id="RHEA:17737"/>
        <dbReference type="ChEBI" id="CHEBI:15378"/>
        <dbReference type="ChEBI" id="CHEBI:16630"/>
        <dbReference type="ChEBI" id="CHEBI:36208"/>
        <dbReference type="ChEBI" id="CHEBI:57783"/>
        <dbReference type="ChEBI" id="CHEBI:58349"/>
        <dbReference type="EC" id="1.1.1.25"/>
    </reaction>
</comment>
<dbReference type="InterPro" id="IPR011342">
    <property type="entry name" value="Shikimate_DH"/>
</dbReference>
<comment type="subunit">
    <text evidence="8">Homodimer.</text>
</comment>
<dbReference type="InterPro" id="IPR013708">
    <property type="entry name" value="Shikimate_DH-bd_N"/>
</dbReference>
<evidence type="ECO:0000259" key="11">
    <source>
        <dbReference type="Pfam" id="PF18317"/>
    </source>
</evidence>
<name>A0A892ZGC9_9NEIS</name>
<evidence type="ECO:0000256" key="2">
    <source>
        <dbReference type="ARBA" id="ARBA00012962"/>
    </source>
</evidence>
<dbReference type="EMBL" id="CP069798">
    <property type="protein sequence ID" value="QRQ81693.1"/>
    <property type="molecule type" value="Genomic_DNA"/>
</dbReference>
<accession>A0A892ZGC9</accession>
<feature type="domain" description="Shikimate dehydrogenase substrate binding N-terminal" evidence="10">
    <location>
        <begin position="6"/>
        <end position="88"/>
    </location>
</feature>
<evidence type="ECO:0000256" key="6">
    <source>
        <dbReference type="ARBA" id="ARBA00023141"/>
    </source>
</evidence>
<dbReference type="GO" id="GO:0050661">
    <property type="term" value="F:NADP binding"/>
    <property type="evidence" value="ECO:0007669"/>
    <property type="project" value="InterPro"/>
</dbReference>
<evidence type="ECO:0000259" key="9">
    <source>
        <dbReference type="Pfam" id="PF01488"/>
    </source>
</evidence>
<dbReference type="UniPathway" id="UPA00053">
    <property type="reaction ID" value="UER00087"/>
</dbReference>
<dbReference type="InterPro" id="IPR022893">
    <property type="entry name" value="Shikimate_DH_fam"/>
</dbReference>
<evidence type="ECO:0000259" key="10">
    <source>
        <dbReference type="Pfam" id="PF08501"/>
    </source>
</evidence>
<feature type="binding site" evidence="8">
    <location>
        <position position="86"/>
    </location>
    <ligand>
        <name>shikimate</name>
        <dbReference type="ChEBI" id="CHEBI:36208"/>
    </ligand>
</feature>
<comment type="caution">
    <text evidence="8">Lacks conserved residue(s) required for the propagation of feature annotation.</text>
</comment>
<keyword evidence="13" id="KW-1185">Reference proteome</keyword>
<dbReference type="InterPro" id="IPR041121">
    <property type="entry name" value="SDH_C"/>
</dbReference>
<evidence type="ECO:0000256" key="3">
    <source>
        <dbReference type="ARBA" id="ARBA00022605"/>
    </source>
</evidence>
<protein>
    <recommendedName>
        <fullName evidence="2 8">Shikimate dehydrogenase (NADP(+))</fullName>
        <shortName evidence="8">SDH</shortName>
        <ecNumber evidence="2 8">1.1.1.25</ecNumber>
    </recommendedName>
</protein>
<feature type="binding site" evidence="8">
    <location>
        <position position="211"/>
    </location>
    <ligand>
        <name>NADP(+)</name>
        <dbReference type="ChEBI" id="CHEBI:58349"/>
    </ligand>
</feature>
<evidence type="ECO:0000256" key="1">
    <source>
        <dbReference type="ARBA" id="ARBA00004871"/>
    </source>
</evidence>
<feature type="domain" description="Quinate/shikimate 5-dehydrogenase/glutamyl-tRNA reductase" evidence="9">
    <location>
        <begin position="117"/>
        <end position="188"/>
    </location>
</feature>
<dbReference type="PANTHER" id="PTHR21089">
    <property type="entry name" value="SHIKIMATE DEHYDROGENASE"/>
    <property type="match status" value="1"/>
</dbReference>
<dbReference type="InterPro" id="IPR046346">
    <property type="entry name" value="Aminoacid_DH-like_N_sf"/>
</dbReference>
<dbReference type="GO" id="GO:0005829">
    <property type="term" value="C:cytosol"/>
    <property type="evidence" value="ECO:0007669"/>
    <property type="project" value="TreeGrafter"/>
</dbReference>
<dbReference type="HAMAP" id="MF_00222">
    <property type="entry name" value="Shikimate_DH_AroE"/>
    <property type="match status" value="1"/>
</dbReference>
<evidence type="ECO:0000256" key="4">
    <source>
        <dbReference type="ARBA" id="ARBA00022857"/>
    </source>
</evidence>
<dbReference type="SUPFAM" id="SSF51735">
    <property type="entry name" value="NAD(P)-binding Rossmann-fold domains"/>
    <property type="match status" value="1"/>
</dbReference>
<feature type="binding site" evidence="8">
    <location>
        <position position="61"/>
    </location>
    <ligand>
        <name>shikimate</name>
        <dbReference type="ChEBI" id="CHEBI:36208"/>
    </ligand>
</feature>
<dbReference type="PANTHER" id="PTHR21089:SF1">
    <property type="entry name" value="BIFUNCTIONAL 3-DEHYDROQUINATE DEHYDRATASE_SHIKIMATE DEHYDROGENASE, CHLOROPLASTIC"/>
    <property type="match status" value="1"/>
</dbReference>
<feature type="binding site" evidence="8">
    <location>
        <begin position="127"/>
        <end position="131"/>
    </location>
    <ligand>
        <name>NADP(+)</name>
        <dbReference type="ChEBI" id="CHEBI:58349"/>
    </ligand>
</feature>
<comment type="function">
    <text evidence="8">Involved in the biosynthesis of the chorismate, which leads to the biosynthesis of aromatic amino acids. Catalyzes the reversible NADPH linked reduction of 3-dehydroshikimate (DHSA) to yield shikimate (SA).</text>
</comment>
<dbReference type="InterPro" id="IPR036291">
    <property type="entry name" value="NAD(P)-bd_dom_sf"/>
</dbReference>
<dbReference type="GO" id="GO:0008652">
    <property type="term" value="P:amino acid biosynthetic process"/>
    <property type="evidence" value="ECO:0007669"/>
    <property type="project" value="UniProtKB-KW"/>
</dbReference>
<gene>
    <name evidence="8 12" type="primary">aroE</name>
    <name evidence="12" type="ORF">JQU52_13550</name>
</gene>
<feature type="binding site" evidence="8">
    <location>
        <position position="102"/>
    </location>
    <ligand>
        <name>shikimate</name>
        <dbReference type="ChEBI" id="CHEBI:36208"/>
    </ligand>
</feature>
<feature type="binding site" evidence="8">
    <location>
        <begin position="14"/>
        <end position="16"/>
    </location>
    <ligand>
        <name>shikimate</name>
        <dbReference type="ChEBI" id="CHEBI:36208"/>
    </ligand>
</feature>
<feature type="binding site" evidence="8">
    <location>
        <position position="235"/>
    </location>
    <ligand>
        <name>NADP(+)</name>
        <dbReference type="ChEBI" id="CHEBI:58349"/>
    </ligand>
</feature>
<keyword evidence="6 8" id="KW-0057">Aromatic amino acid biosynthesis</keyword>
<dbReference type="NCBIfam" id="TIGR00507">
    <property type="entry name" value="aroE"/>
    <property type="match status" value="1"/>
</dbReference>
<evidence type="ECO:0000313" key="13">
    <source>
        <dbReference type="Proteomes" id="UP000653156"/>
    </source>
</evidence>
<sequence>MLEYAVFGNPIAHSRSPQIHQAFARQQGLPMVYERVLAPLDGFQAALADFFRGGGVGANVTVPFKTEAYAAADVLSARAQAAGAVNTLYQQPDGRILGDNTDGEGLVRDIVDLHGHALAGKTILLLGAGGAARGAVGALLAAQPQALTVVNRTADKARQLAAEQGVHWAEYAAVAAQRFDVVINATSGSLNGDLPPLADAVLAKAELVYDMMYAAAPTPFLAHARACGAAAVADGLGMLVAQAAAAYALWRGFSPEIAPVVAQIRAEMEPICAG</sequence>
<feature type="domain" description="SDH C-terminal" evidence="11">
    <location>
        <begin position="235"/>
        <end position="264"/>
    </location>
</feature>
<evidence type="ECO:0000313" key="12">
    <source>
        <dbReference type="EMBL" id="QRQ81693.1"/>
    </source>
</evidence>
<evidence type="ECO:0000256" key="8">
    <source>
        <dbReference type="HAMAP-Rule" id="MF_00222"/>
    </source>
</evidence>
<dbReference type="AlphaFoldDB" id="A0A892ZGC9"/>
<comment type="pathway">
    <text evidence="1 8">Metabolic intermediate biosynthesis; chorismate biosynthesis; chorismate from D-erythrose 4-phosphate and phosphoenolpyruvate: step 4/7.</text>
</comment>
<dbReference type="Gene3D" id="3.40.50.720">
    <property type="entry name" value="NAD(P)-binding Rossmann-like Domain"/>
    <property type="match status" value="1"/>
</dbReference>
<dbReference type="Pfam" id="PF01488">
    <property type="entry name" value="Shikimate_DH"/>
    <property type="match status" value="1"/>
</dbReference>
<dbReference type="KEGG" id="ptes:JQU52_13550"/>
<dbReference type="GO" id="GO:0009423">
    <property type="term" value="P:chorismate biosynthetic process"/>
    <property type="evidence" value="ECO:0007669"/>
    <property type="project" value="UniProtKB-UniRule"/>
</dbReference>
<dbReference type="EC" id="1.1.1.25" evidence="2 8"/>
<dbReference type="GO" id="GO:0004764">
    <property type="term" value="F:shikimate 3-dehydrogenase (NADP+) activity"/>
    <property type="evidence" value="ECO:0007669"/>
    <property type="project" value="UniProtKB-UniRule"/>
</dbReference>
<feature type="binding site" evidence="8">
    <location>
        <position position="213"/>
    </location>
    <ligand>
        <name>shikimate</name>
        <dbReference type="ChEBI" id="CHEBI:36208"/>
    </ligand>
</feature>
<dbReference type="Pfam" id="PF08501">
    <property type="entry name" value="Shikimate_dh_N"/>
    <property type="match status" value="1"/>
</dbReference>
<dbReference type="GO" id="GO:0019632">
    <property type="term" value="P:shikimate metabolic process"/>
    <property type="evidence" value="ECO:0007669"/>
    <property type="project" value="InterPro"/>
</dbReference>
<feature type="binding site" evidence="8">
    <location>
        <position position="242"/>
    </location>
    <ligand>
        <name>shikimate</name>
        <dbReference type="ChEBI" id="CHEBI:36208"/>
    </ligand>
</feature>
<dbReference type="FunFam" id="3.40.50.10860:FF:000006">
    <property type="entry name" value="Shikimate dehydrogenase (NADP(+))"/>
    <property type="match status" value="1"/>
</dbReference>
<proteinExistence type="inferred from homology"/>
<dbReference type="NCBIfam" id="NF001310">
    <property type="entry name" value="PRK00258.1-2"/>
    <property type="match status" value="1"/>
</dbReference>
<feature type="binding site" evidence="8">
    <location>
        <begin position="151"/>
        <end position="156"/>
    </location>
    <ligand>
        <name>NADP(+)</name>
        <dbReference type="ChEBI" id="CHEBI:58349"/>
    </ligand>
</feature>